<dbReference type="STRING" id="1081103.A0A0B2WXI2"/>
<dbReference type="PROSITE" id="PS00134">
    <property type="entry name" value="TRYPSIN_HIS"/>
    <property type="match status" value="1"/>
</dbReference>
<dbReference type="GeneID" id="63738480"/>
<dbReference type="FunFam" id="2.40.10.10:FF:000068">
    <property type="entry name" value="transmembrane protease serine 2"/>
    <property type="match status" value="1"/>
</dbReference>
<dbReference type="Gene3D" id="2.40.10.10">
    <property type="entry name" value="Trypsin-like serine proteases"/>
    <property type="match status" value="1"/>
</dbReference>
<evidence type="ECO:0000256" key="1">
    <source>
        <dbReference type="ARBA" id="ARBA00007664"/>
    </source>
</evidence>
<organism evidence="7 8">
    <name type="scientific">Metarhizium album (strain ARSEF 1941)</name>
    <dbReference type="NCBI Taxonomy" id="1081103"/>
    <lineage>
        <taxon>Eukaryota</taxon>
        <taxon>Fungi</taxon>
        <taxon>Dikarya</taxon>
        <taxon>Ascomycota</taxon>
        <taxon>Pezizomycotina</taxon>
        <taxon>Sordariomycetes</taxon>
        <taxon>Hypocreomycetidae</taxon>
        <taxon>Hypocreales</taxon>
        <taxon>Clavicipitaceae</taxon>
        <taxon>Metarhizium</taxon>
    </lineage>
</organism>
<dbReference type="EC" id="3.4.21.4" evidence="5"/>
<evidence type="ECO:0000256" key="3">
    <source>
        <dbReference type="ARBA" id="ARBA00023157"/>
    </source>
</evidence>
<dbReference type="SMART" id="SM00020">
    <property type="entry name" value="Tryp_SPc"/>
    <property type="match status" value="1"/>
</dbReference>
<dbReference type="GO" id="GO:0006508">
    <property type="term" value="P:proteolysis"/>
    <property type="evidence" value="ECO:0007669"/>
    <property type="project" value="InterPro"/>
</dbReference>
<dbReference type="RefSeq" id="XP_040679330.1">
    <property type="nucleotide sequence ID" value="XM_040822824.1"/>
</dbReference>
<evidence type="ECO:0000256" key="4">
    <source>
        <dbReference type="ARBA" id="ARBA00036320"/>
    </source>
</evidence>
<evidence type="ECO:0000259" key="6">
    <source>
        <dbReference type="PROSITE" id="PS50240"/>
    </source>
</evidence>
<dbReference type="CDD" id="cd00190">
    <property type="entry name" value="Tryp_SPc"/>
    <property type="match status" value="1"/>
</dbReference>
<dbReference type="InterPro" id="IPR050430">
    <property type="entry name" value="Peptidase_S1"/>
</dbReference>
<dbReference type="HOGENOM" id="CLU_006842_7_0_1"/>
<dbReference type="Pfam" id="PF00089">
    <property type="entry name" value="Trypsin"/>
    <property type="match status" value="1"/>
</dbReference>
<dbReference type="GO" id="GO:0007586">
    <property type="term" value="P:digestion"/>
    <property type="evidence" value="ECO:0007669"/>
    <property type="project" value="UniProtKB-KW"/>
</dbReference>
<keyword evidence="8" id="KW-1185">Reference proteome</keyword>
<protein>
    <recommendedName>
        <fullName evidence="5">trypsin</fullName>
        <ecNumber evidence="5">3.4.21.4</ecNumber>
    </recommendedName>
</protein>
<dbReference type="InterPro" id="IPR001314">
    <property type="entry name" value="Peptidase_S1A"/>
</dbReference>
<dbReference type="PROSITE" id="PS50240">
    <property type="entry name" value="TRYPSIN_DOM"/>
    <property type="match status" value="1"/>
</dbReference>
<dbReference type="GO" id="GO:0004252">
    <property type="term" value="F:serine-type endopeptidase activity"/>
    <property type="evidence" value="ECO:0007669"/>
    <property type="project" value="UniProtKB-EC"/>
</dbReference>
<reference evidence="7 8" key="1">
    <citation type="journal article" date="2014" name="Proc. Natl. Acad. Sci. U.S.A.">
        <title>Trajectory and genomic determinants of fungal-pathogen speciation and host adaptation.</title>
        <authorList>
            <person name="Hu X."/>
            <person name="Xiao G."/>
            <person name="Zheng P."/>
            <person name="Shang Y."/>
            <person name="Su Y."/>
            <person name="Zhang X."/>
            <person name="Liu X."/>
            <person name="Zhan S."/>
            <person name="St Leger R.J."/>
            <person name="Wang C."/>
        </authorList>
    </citation>
    <scope>NUCLEOTIDE SEQUENCE [LARGE SCALE GENOMIC DNA]</scope>
    <source>
        <strain evidence="7 8">ARSEF 1941</strain>
    </source>
</reference>
<comment type="catalytic activity">
    <reaction evidence="4">
        <text>Preferential cleavage: Arg-|-Xaa, Lys-|-Xaa.</text>
        <dbReference type="EC" id="3.4.21.4"/>
    </reaction>
</comment>
<accession>A0A0B2WXI2</accession>
<dbReference type="InterPro" id="IPR043504">
    <property type="entry name" value="Peptidase_S1_PA_chymotrypsin"/>
</dbReference>
<dbReference type="AlphaFoldDB" id="A0A0B2WXI2"/>
<dbReference type="SUPFAM" id="SSF50494">
    <property type="entry name" value="Trypsin-like serine proteases"/>
    <property type="match status" value="1"/>
</dbReference>
<dbReference type="PRINTS" id="PR00722">
    <property type="entry name" value="CHYMOTRYPSIN"/>
</dbReference>
<sequence>MKVAKLARAVAAAATATTTAAHPSAKLVGGVDAAIEQFPYQISLQYYFPYPSSDGFYGYRFPSHVCGGVIIRPDSVLTAAHCIIDDDDDKWDRDNFLVRAGSSSWSSGGQLVKVAGITTHPSYDPKKRFANDVAVLRLAHNLTLGATVAVADLPGPRDEAPSAGADVVVAGWGHAYSMSMKSTTRLRSLASRVVSWKECAIRYARSGGIGRDNLCAGDMEGLKNARQGDSGGGLYHVARKKVVGIVSYGTLVPRRGYPTVFTDVSRLGGWIKKVSGA</sequence>
<evidence type="ECO:0000256" key="2">
    <source>
        <dbReference type="ARBA" id="ARBA00022757"/>
    </source>
</evidence>
<dbReference type="InterPro" id="IPR009003">
    <property type="entry name" value="Peptidase_S1_PA"/>
</dbReference>
<comment type="similarity">
    <text evidence="1">Belongs to the peptidase S1 family.</text>
</comment>
<comment type="caution">
    <text evidence="7">The sequence shown here is derived from an EMBL/GenBank/DDBJ whole genome shotgun (WGS) entry which is preliminary data.</text>
</comment>
<dbReference type="InterPro" id="IPR001254">
    <property type="entry name" value="Trypsin_dom"/>
</dbReference>
<dbReference type="OrthoDB" id="6380398at2759"/>
<proteinExistence type="inferred from homology"/>
<evidence type="ECO:0000256" key="5">
    <source>
        <dbReference type="ARBA" id="ARBA00038868"/>
    </source>
</evidence>
<keyword evidence="3" id="KW-1015">Disulfide bond</keyword>
<keyword evidence="2" id="KW-0222">Digestion</keyword>
<dbReference type="PANTHER" id="PTHR24276:SF97">
    <property type="entry name" value="GH13245P2-RELATED"/>
    <property type="match status" value="1"/>
</dbReference>
<dbReference type="InterPro" id="IPR018114">
    <property type="entry name" value="TRYPSIN_HIS"/>
</dbReference>
<dbReference type="Proteomes" id="UP000030816">
    <property type="component" value="Unassembled WGS sequence"/>
</dbReference>
<feature type="domain" description="Peptidase S1" evidence="6">
    <location>
        <begin position="27"/>
        <end position="276"/>
    </location>
</feature>
<evidence type="ECO:0000313" key="8">
    <source>
        <dbReference type="Proteomes" id="UP000030816"/>
    </source>
</evidence>
<name>A0A0B2WXI2_METAS</name>
<dbReference type="PANTHER" id="PTHR24276">
    <property type="entry name" value="POLYSERASE-RELATED"/>
    <property type="match status" value="1"/>
</dbReference>
<gene>
    <name evidence="7" type="ORF">MAM_04025</name>
</gene>
<dbReference type="EMBL" id="AZHE01000008">
    <property type="protein sequence ID" value="KHN98264.1"/>
    <property type="molecule type" value="Genomic_DNA"/>
</dbReference>
<evidence type="ECO:0000313" key="7">
    <source>
        <dbReference type="EMBL" id="KHN98264.1"/>
    </source>
</evidence>